<evidence type="ECO:0000313" key="3">
    <source>
        <dbReference type="Proteomes" id="UP001251528"/>
    </source>
</evidence>
<protein>
    <submittedName>
        <fullName evidence="2">Uncharacterized protein</fullName>
    </submittedName>
</protein>
<feature type="compositionally biased region" description="Polar residues" evidence="1">
    <location>
        <begin position="483"/>
        <end position="521"/>
    </location>
</feature>
<proteinExistence type="predicted"/>
<feature type="region of interest" description="Disordered" evidence="1">
    <location>
        <begin position="195"/>
        <end position="268"/>
    </location>
</feature>
<feature type="compositionally biased region" description="Polar residues" evidence="1">
    <location>
        <begin position="591"/>
        <end position="609"/>
    </location>
</feature>
<comment type="caution">
    <text evidence="2">The sequence shown here is derived from an EMBL/GenBank/DDBJ whole genome shotgun (WGS) entry which is preliminary data.</text>
</comment>
<gene>
    <name evidence="2" type="ORF">QQS21_007534</name>
</gene>
<evidence type="ECO:0000256" key="1">
    <source>
        <dbReference type="SAM" id="MobiDB-lite"/>
    </source>
</evidence>
<feature type="compositionally biased region" description="Low complexity" evidence="1">
    <location>
        <begin position="719"/>
        <end position="730"/>
    </location>
</feature>
<feature type="compositionally biased region" description="Low complexity" evidence="1">
    <location>
        <begin position="539"/>
        <end position="548"/>
    </location>
</feature>
<feature type="compositionally biased region" description="Polar residues" evidence="1">
    <location>
        <begin position="656"/>
        <end position="668"/>
    </location>
</feature>
<feature type="compositionally biased region" description="Basic and acidic residues" evidence="1">
    <location>
        <begin position="618"/>
        <end position="640"/>
    </location>
</feature>
<reference evidence="2" key="1">
    <citation type="submission" date="2023-06" db="EMBL/GenBank/DDBJ databases">
        <title>Conoideocrella luteorostrata (Hypocreales: Clavicipitaceae), a potential biocontrol fungus for elongate hemlock scale in United States Christmas tree production areas.</title>
        <authorList>
            <person name="Barrett H."/>
            <person name="Lovett B."/>
            <person name="Macias A.M."/>
            <person name="Stajich J.E."/>
            <person name="Kasson M.T."/>
        </authorList>
    </citation>
    <scope>NUCLEOTIDE SEQUENCE</scope>
    <source>
        <strain evidence="2">ARSEF 14590</strain>
    </source>
</reference>
<sequence length="798" mass="89094">MDVPPKITMSNCYRIEIPLETQERLRQMMPFVQDHIWKQIERIVDILKQPLPNEFFAIRREQCMKEVARVTAAGNELDHAKQQDRDSVLKAVHNMFNCETQIKARIEDDYCQIMQNYVLHCPCSFHQNVPVQRSNFPTSVNTVQPGHQPVPPTLVNPPAAPPTQIIHGVSRMAGSNEFSASASIANNVSVNAAAHKRKGLPGSKVHPPNKRSKVLERPATTGTQDQPLVTPNTCQPSAQRASASGVHRPPEIGITGASREPNTHPPAQAPPRCDVMYCWWQPAAKEFRLVFVLPLYVIDENLILGDGSNFSWPSYPCHHKNMISRAVTWTAEYEDGGPKEGHRLYPVFEVSREASLQNATSTHFHWVAKNDLRELPPKANPFGNRAQLESQIPQALDELARVHCVRPPRSSPSLKPQVPKEPTRIELAGEPEESNSALQYHRPIHETIDISDDESPPPVESQDTRATCESPRRSCNGVAARHPSNSTSVMTPPQQESTTAEPSSAQKNKPTPQDIATSNSFFPSVKESFIRASCRRGNISPSPSISSESDSESETTVRKAQARQFPPEDMPIKQEADEDGQQLMLVPPFQPTTQDSPAQQNAIASTQSHAIPASGKTKQHEPKREPVQPKPEEKQPEQRQPEQQQPDQYKSKQQSGKTNTNTVTSHSCEPQHDHHRKAFIGSLHTKIADDDEQQHHHRSTTSSASRVTQHDAPAAHTDPSPSRTSSLTPLEELEERMSFVSPNPSRNPPASHKKSRIKIKRTWDSNLRETIQVGKSPKRFDRRDQGGKGGTPRRGDRD</sequence>
<name>A0AAJ0CKH9_9HYPO</name>
<dbReference type="Proteomes" id="UP001251528">
    <property type="component" value="Unassembled WGS sequence"/>
</dbReference>
<keyword evidence="3" id="KW-1185">Reference proteome</keyword>
<feature type="region of interest" description="Disordered" evidence="1">
    <location>
        <begin position="447"/>
        <end position="521"/>
    </location>
</feature>
<feature type="compositionally biased region" description="Polar residues" evidence="1">
    <location>
        <begin position="220"/>
        <end position="242"/>
    </location>
</feature>
<organism evidence="2 3">
    <name type="scientific">Conoideocrella luteorostrata</name>
    <dbReference type="NCBI Taxonomy" id="1105319"/>
    <lineage>
        <taxon>Eukaryota</taxon>
        <taxon>Fungi</taxon>
        <taxon>Dikarya</taxon>
        <taxon>Ascomycota</taxon>
        <taxon>Pezizomycotina</taxon>
        <taxon>Sordariomycetes</taxon>
        <taxon>Hypocreomycetidae</taxon>
        <taxon>Hypocreales</taxon>
        <taxon>Clavicipitaceae</taxon>
        <taxon>Conoideocrella</taxon>
    </lineage>
</organism>
<evidence type="ECO:0000313" key="2">
    <source>
        <dbReference type="EMBL" id="KAK2594736.1"/>
    </source>
</evidence>
<feature type="region of interest" description="Disordered" evidence="1">
    <location>
        <begin position="533"/>
        <end position="798"/>
    </location>
</feature>
<dbReference type="EMBL" id="JASWJB010000157">
    <property type="protein sequence ID" value="KAK2594736.1"/>
    <property type="molecule type" value="Genomic_DNA"/>
</dbReference>
<accession>A0AAJ0CKH9</accession>
<dbReference type="AlphaFoldDB" id="A0AAJ0CKH9"/>
<feature type="compositionally biased region" description="Low complexity" evidence="1">
    <location>
        <begin position="641"/>
        <end position="655"/>
    </location>
</feature>
<feature type="compositionally biased region" description="Basic residues" evidence="1">
    <location>
        <begin position="751"/>
        <end position="760"/>
    </location>
</feature>